<feature type="transmembrane region" description="Helical" evidence="1">
    <location>
        <begin position="244"/>
        <end position="271"/>
    </location>
</feature>
<name>A0A916K141_9MICO</name>
<accession>A0A916K141</accession>
<reference evidence="2" key="1">
    <citation type="submission" date="2021-06" db="EMBL/GenBank/DDBJ databases">
        <authorList>
            <person name="Criscuolo A."/>
        </authorList>
    </citation>
    <scope>NUCLEOTIDE SEQUENCE</scope>
    <source>
        <strain evidence="2">CIP111803</strain>
    </source>
</reference>
<keyword evidence="1" id="KW-0472">Membrane</keyword>
<dbReference type="PANTHER" id="PTHR36844">
    <property type="entry name" value="PROTEASE PRSW"/>
    <property type="match status" value="1"/>
</dbReference>
<dbReference type="EMBL" id="CAJVAP010000025">
    <property type="protein sequence ID" value="CAG7616853.1"/>
    <property type="molecule type" value="Genomic_DNA"/>
</dbReference>
<feature type="transmembrane region" description="Helical" evidence="1">
    <location>
        <begin position="21"/>
        <end position="37"/>
    </location>
</feature>
<dbReference type="AlphaFoldDB" id="A0A916K141"/>
<proteinExistence type="predicted"/>
<gene>
    <name evidence="2" type="ORF">LEUCIP111803_02032</name>
</gene>
<organism evidence="2 3">
    <name type="scientific">Leucobacter soli</name>
    <dbReference type="NCBI Taxonomy" id="2812850"/>
    <lineage>
        <taxon>Bacteria</taxon>
        <taxon>Bacillati</taxon>
        <taxon>Actinomycetota</taxon>
        <taxon>Actinomycetes</taxon>
        <taxon>Micrococcales</taxon>
        <taxon>Microbacteriaceae</taxon>
        <taxon>Leucobacter</taxon>
    </lineage>
</organism>
<dbReference type="Proteomes" id="UP000693892">
    <property type="component" value="Unassembled WGS sequence"/>
</dbReference>
<dbReference type="PROSITE" id="PS51257">
    <property type="entry name" value="PROKAR_LIPOPROTEIN"/>
    <property type="match status" value="1"/>
</dbReference>
<feature type="transmembrane region" description="Helical" evidence="1">
    <location>
        <begin position="221"/>
        <end position="238"/>
    </location>
</feature>
<sequence>MSGAARRRRRAPASWQPRQPAFWILAVGILACVPLQLRGLIQQEPPAEVLGISLLVGAIEVLLFWAIALLLSRDRPRPVGLRLVALAWGLAVVQVIASFSNTHYFSVLNGLGLHAFAASIAAPVDEDLLRFVGTLGVLALAAQRRITARDGLVYGFLVGAGFEVSENLAFLFSSTDLAGTVQLALIRLGIGFGLHALWTGISGAALAYVLARRRAGMPARWRVAALGLLAPMLLHALWDAPAPSIHPLLVFAVLGVVYAVTLAAFGGILVATSRRARDST</sequence>
<feature type="transmembrane region" description="Helical" evidence="1">
    <location>
        <begin position="103"/>
        <end position="122"/>
    </location>
</feature>
<keyword evidence="3" id="KW-1185">Reference proteome</keyword>
<evidence type="ECO:0008006" key="4">
    <source>
        <dbReference type="Google" id="ProtNLM"/>
    </source>
</evidence>
<keyword evidence="1" id="KW-0812">Transmembrane</keyword>
<dbReference type="Pfam" id="PF13367">
    <property type="entry name" value="PrsW-protease"/>
    <property type="match status" value="1"/>
</dbReference>
<evidence type="ECO:0000313" key="2">
    <source>
        <dbReference type="EMBL" id="CAG7616853.1"/>
    </source>
</evidence>
<dbReference type="RefSeq" id="WP_218115968.1">
    <property type="nucleotide sequence ID" value="NZ_CAJVAP010000025.1"/>
</dbReference>
<dbReference type="GO" id="GO:0008233">
    <property type="term" value="F:peptidase activity"/>
    <property type="evidence" value="ECO:0007669"/>
    <property type="project" value="InterPro"/>
</dbReference>
<feature type="transmembrane region" description="Helical" evidence="1">
    <location>
        <begin position="49"/>
        <end position="72"/>
    </location>
</feature>
<feature type="transmembrane region" description="Helical" evidence="1">
    <location>
        <begin position="152"/>
        <end position="172"/>
    </location>
</feature>
<dbReference type="PANTHER" id="PTHR36844:SF1">
    <property type="entry name" value="PROTEASE PRSW"/>
    <property type="match status" value="1"/>
</dbReference>
<evidence type="ECO:0000256" key="1">
    <source>
        <dbReference type="SAM" id="Phobius"/>
    </source>
</evidence>
<comment type="caution">
    <text evidence="2">The sequence shown here is derived from an EMBL/GenBank/DDBJ whole genome shotgun (WGS) entry which is preliminary data.</text>
</comment>
<evidence type="ECO:0000313" key="3">
    <source>
        <dbReference type="Proteomes" id="UP000693892"/>
    </source>
</evidence>
<feature type="transmembrane region" description="Helical" evidence="1">
    <location>
        <begin position="184"/>
        <end position="209"/>
    </location>
</feature>
<protein>
    <recommendedName>
        <fullName evidence="4">Protease PrsW</fullName>
    </recommendedName>
</protein>
<keyword evidence="1" id="KW-1133">Transmembrane helix</keyword>
<dbReference type="InterPro" id="IPR026898">
    <property type="entry name" value="PrsW"/>
</dbReference>
<feature type="transmembrane region" description="Helical" evidence="1">
    <location>
        <begin position="79"/>
        <end position="97"/>
    </location>
</feature>